<evidence type="ECO:0008006" key="2">
    <source>
        <dbReference type="Google" id="ProtNLM"/>
    </source>
</evidence>
<evidence type="ECO:0000313" key="1">
    <source>
        <dbReference type="EMBL" id="KKL68268.1"/>
    </source>
</evidence>
<protein>
    <recommendedName>
        <fullName evidence="2">DNA adenine methylase</fullName>
    </recommendedName>
</protein>
<gene>
    <name evidence="1" type="ORF">LCGC14_2126670</name>
</gene>
<reference evidence="1" key="1">
    <citation type="journal article" date="2015" name="Nature">
        <title>Complex archaea that bridge the gap between prokaryotes and eukaryotes.</title>
        <authorList>
            <person name="Spang A."/>
            <person name="Saw J.H."/>
            <person name="Jorgensen S.L."/>
            <person name="Zaremba-Niedzwiedzka K."/>
            <person name="Martijn J."/>
            <person name="Lind A.E."/>
            <person name="van Eijk R."/>
            <person name="Schleper C."/>
            <person name="Guy L."/>
            <person name="Ettema T.J."/>
        </authorList>
    </citation>
    <scope>NUCLEOTIDE SEQUENCE</scope>
</reference>
<accession>A0A0F9E2N1</accession>
<proteinExistence type="predicted"/>
<organism evidence="1">
    <name type="scientific">marine sediment metagenome</name>
    <dbReference type="NCBI Taxonomy" id="412755"/>
    <lineage>
        <taxon>unclassified sequences</taxon>
        <taxon>metagenomes</taxon>
        <taxon>ecological metagenomes</taxon>
    </lineage>
</organism>
<sequence>MPYSYKTINWNLPRINSRNELRKYVVLKFMEEKAGKGTGELATRYRYNVGTFIDGKKLYLIRPAYMKVGFDFQIWMENWANNNKDKMPSHKDIVQDLKLKKDENGLFFNILIDGINKVFICEDDDRILKRIKMKKVSFTNGEKTEVLLKILKWMFIEQDIRYWNYSGRVKLKSFIDMTLSTFH</sequence>
<dbReference type="AlphaFoldDB" id="A0A0F9E2N1"/>
<comment type="caution">
    <text evidence="1">The sequence shown here is derived from an EMBL/GenBank/DDBJ whole genome shotgun (WGS) entry which is preliminary data.</text>
</comment>
<dbReference type="EMBL" id="LAZR01026582">
    <property type="protein sequence ID" value="KKL68268.1"/>
    <property type="molecule type" value="Genomic_DNA"/>
</dbReference>
<name>A0A0F9E2N1_9ZZZZ</name>